<dbReference type="KEGG" id="bgv:CAL12_27880"/>
<feature type="transmembrane region" description="Helical" evidence="6">
    <location>
        <begin position="116"/>
        <end position="137"/>
    </location>
</feature>
<dbReference type="GO" id="GO:0005886">
    <property type="term" value="C:plasma membrane"/>
    <property type="evidence" value="ECO:0007669"/>
    <property type="project" value="UniProtKB-SubCell"/>
</dbReference>
<dbReference type="AlphaFoldDB" id="A0A1W6YTN1"/>
<keyword evidence="4 6" id="KW-1133">Transmembrane helix</keyword>
<evidence type="ECO:0000313" key="9">
    <source>
        <dbReference type="Proteomes" id="UP000194151"/>
    </source>
</evidence>
<evidence type="ECO:0000256" key="6">
    <source>
        <dbReference type="SAM" id="Phobius"/>
    </source>
</evidence>
<dbReference type="Proteomes" id="UP000194151">
    <property type="component" value="Chromosome"/>
</dbReference>
<keyword evidence="5 6" id="KW-0472">Membrane</keyword>
<keyword evidence="3 6" id="KW-0812">Transmembrane</keyword>
<protein>
    <submittedName>
        <fullName evidence="8">MFS transporter</fullName>
    </submittedName>
</protein>
<keyword evidence="9" id="KW-1185">Reference proteome</keyword>
<reference evidence="8 9" key="1">
    <citation type="submission" date="2017-05" db="EMBL/GenBank/DDBJ databases">
        <title>Complete and WGS of Bordetella genogroups.</title>
        <authorList>
            <person name="Spilker T."/>
            <person name="LiPuma J."/>
        </authorList>
    </citation>
    <scope>NUCLEOTIDE SEQUENCE [LARGE SCALE GENOMIC DNA]</scope>
    <source>
        <strain evidence="8 9">AU19157</strain>
    </source>
</reference>
<evidence type="ECO:0000256" key="4">
    <source>
        <dbReference type="ARBA" id="ARBA00022989"/>
    </source>
</evidence>
<evidence type="ECO:0000256" key="3">
    <source>
        <dbReference type="ARBA" id="ARBA00022692"/>
    </source>
</evidence>
<evidence type="ECO:0000256" key="5">
    <source>
        <dbReference type="ARBA" id="ARBA00023136"/>
    </source>
</evidence>
<dbReference type="OrthoDB" id="9812189at2"/>
<dbReference type="InterPro" id="IPR036259">
    <property type="entry name" value="MFS_trans_sf"/>
</dbReference>
<accession>A0A1W6YTN1</accession>
<feature type="transmembrane region" description="Helical" evidence="6">
    <location>
        <begin position="90"/>
        <end position="110"/>
    </location>
</feature>
<feature type="transmembrane region" description="Helical" evidence="6">
    <location>
        <begin position="287"/>
        <end position="308"/>
    </location>
</feature>
<dbReference type="PANTHER" id="PTHR43124:SF5">
    <property type="entry name" value="PURINE RIBONUCLEOSIDE EFFLUX PUMP NEPI"/>
    <property type="match status" value="1"/>
</dbReference>
<dbReference type="GO" id="GO:0022857">
    <property type="term" value="F:transmembrane transporter activity"/>
    <property type="evidence" value="ECO:0007669"/>
    <property type="project" value="InterPro"/>
</dbReference>
<evidence type="ECO:0000313" key="8">
    <source>
        <dbReference type="EMBL" id="ARP84259.1"/>
    </source>
</evidence>
<dbReference type="PROSITE" id="PS50850">
    <property type="entry name" value="MFS"/>
    <property type="match status" value="1"/>
</dbReference>
<evidence type="ECO:0000259" key="7">
    <source>
        <dbReference type="PROSITE" id="PS50850"/>
    </source>
</evidence>
<feature type="transmembrane region" description="Helical" evidence="6">
    <location>
        <begin position="21"/>
        <end position="42"/>
    </location>
</feature>
<dbReference type="InterPro" id="IPR020846">
    <property type="entry name" value="MFS_dom"/>
</dbReference>
<dbReference type="Pfam" id="PF07690">
    <property type="entry name" value="MFS_1"/>
    <property type="match status" value="1"/>
</dbReference>
<feature type="transmembrane region" description="Helical" evidence="6">
    <location>
        <begin position="62"/>
        <end position="83"/>
    </location>
</feature>
<proteinExistence type="predicted"/>
<feature type="transmembrane region" description="Helical" evidence="6">
    <location>
        <begin position="220"/>
        <end position="240"/>
    </location>
</feature>
<dbReference type="SUPFAM" id="SSF103473">
    <property type="entry name" value="MFS general substrate transporter"/>
    <property type="match status" value="1"/>
</dbReference>
<organism evidence="8 9">
    <name type="scientific">Bordetella genomosp. 8</name>
    <dbReference type="NCBI Taxonomy" id="1416806"/>
    <lineage>
        <taxon>Bacteria</taxon>
        <taxon>Pseudomonadati</taxon>
        <taxon>Pseudomonadota</taxon>
        <taxon>Betaproteobacteria</taxon>
        <taxon>Burkholderiales</taxon>
        <taxon>Alcaligenaceae</taxon>
        <taxon>Bordetella</taxon>
    </lineage>
</organism>
<evidence type="ECO:0000256" key="2">
    <source>
        <dbReference type="ARBA" id="ARBA00022475"/>
    </source>
</evidence>
<feature type="transmembrane region" description="Helical" evidence="6">
    <location>
        <begin position="260"/>
        <end position="280"/>
    </location>
</feature>
<dbReference type="EMBL" id="CP021108">
    <property type="protein sequence ID" value="ARP84259.1"/>
    <property type="molecule type" value="Genomic_DNA"/>
</dbReference>
<dbReference type="InterPro" id="IPR050189">
    <property type="entry name" value="MFS_Efflux_Transporters"/>
</dbReference>
<gene>
    <name evidence="8" type="ORF">CAL12_27880</name>
</gene>
<dbReference type="PANTHER" id="PTHR43124">
    <property type="entry name" value="PURINE EFFLUX PUMP PBUE"/>
    <property type="match status" value="1"/>
</dbReference>
<dbReference type="Gene3D" id="1.20.1250.20">
    <property type="entry name" value="MFS general substrate transporter like domains"/>
    <property type="match status" value="1"/>
</dbReference>
<keyword evidence="2" id="KW-1003">Cell membrane</keyword>
<feature type="transmembrane region" description="Helical" evidence="6">
    <location>
        <begin position="314"/>
        <end position="334"/>
    </location>
</feature>
<dbReference type="InterPro" id="IPR011701">
    <property type="entry name" value="MFS"/>
</dbReference>
<name>A0A1W6YTN1_9BORD</name>
<feature type="domain" description="Major facilitator superfamily (MFS) profile" evidence="7">
    <location>
        <begin position="25"/>
        <end position="399"/>
    </location>
</feature>
<comment type="subcellular location">
    <subcellularLocation>
        <location evidence="1">Cell membrane</location>
        <topology evidence="1">Multi-pass membrane protein</topology>
    </subcellularLocation>
</comment>
<evidence type="ECO:0000256" key="1">
    <source>
        <dbReference type="ARBA" id="ARBA00004651"/>
    </source>
</evidence>
<feature type="transmembrane region" description="Helical" evidence="6">
    <location>
        <begin position="374"/>
        <end position="395"/>
    </location>
</feature>
<feature type="transmembrane region" description="Helical" evidence="6">
    <location>
        <begin position="180"/>
        <end position="199"/>
    </location>
</feature>
<feature type="transmembrane region" description="Helical" evidence="6">
    <location>
        <begin position="149"/>
        <end position="168"/>
    </location>
</feature>
<dbReference type="STRING" id="1416806.CAL12_27880"/>
<dbReference type="RefSeq" id="WP_086067565.1">
    <property type="nucleotide sequence ID" value="NZ_CP021108.1"/>
</dbReference>
<dbReference type="CDD" id="cd17324">
    <property type="entry name" value="MFS_NepI_like"/>
    <property type="match status" value="1"/>
</dbReference>
<sequence length="404" mass="41442">MHAGEVPTIKNATHGGPPERPAWQAVFSMTLGVFGLVTAEFLPASLLTPMAADLRITEGMAGQAVTATAAVALVTSLLIATATRRIDRRYVLLAFSVLLIISNLFVAFASSLGALLFGRVLLGVAIGGFWTMSAATAMRLVPVSLIPRALSVMFSGVSAATVAAAPVGSYLGGTIGWRNVFLVASALGLLALVWQLATLPRMAPSGHTRLGTLLDVLKRPGISMGMLAVIVVFTGHFAFFTYLRPFLETVTGVGVNGLSAILLGFGVANFIGTSAAGFMLERNLRLTLALMPLLMGGLALALAALGSAPFADSIMVALWGFAFGTVPVGWSTWITQRAPDEAESGGGLIVAAVQLAITLGAAVGGAVFDTTGALGVFTSSGLALLLATLLVLLGLRPRAVPVAA</sequence>
<feature type="transmembrane region" description="Helical" evidence="6">
    <location>
        <begin position="346"/>
        <end position="368"/>
    </location>
</feature>